<evidence type="ECO:0000256" key="2">
    <source>
        <dbReference type="ARBA" id="ARBA00022448"/>
    </source>
</evidence>
<name>A0AB34J4M5_PRYPA</name>
<dbReference type="AlphaFoldDB" id="A0AB34J4M5"/>
<dbReference type="GO" id="GO:0012505">
    <property type="term" value="C:endomembrane system"/>
    <property type="evidence" value="ECO:0007669"/>
    <property type="project" value="UniProtKB-SubCell"/>
</dbReference>
<keyword evidence="3 9" id="KW-0109">Calcium transport</keyword>
<feature type="transmembrane region" description="Helical" evidence="9">
    <location>
        <begin position="149"/>
        <end position="171"/>
    </location>
</feature>
<keyword evidence="5 9" id="KW-0106">Calcium</keyword>
<sequence>MITETSKGRNGYGHGYLARSLRALLFGSHLNALLVCTPFAFLAQWLNWGDGWVFVLSLLSIAPFAERLSFVTEQLAMHTSETLGGLLNATFGNVTELIVSLFALRSGLLRIVQVSLLGSILSNLLLVLGCAFLAGGIKFREQSYNRIAASMNASMLALGTMCLLFPMVLTATHEELDVDSSLVVSRASAAMMLLVYCSYLVFQLKTHTHLYEGDSIDDDEDERVLGASGAVFWLAVITSFIAILSEYMVDAIRGAAAELQVPDLFLGTIIIPIVGNAAEHAAAIIFAAKNKMELSLGIAVGSATQISLFVVPLCVVIAWVADIPLSLDFHPFETGCLLLTVMLVSFITQTGHSNWLQGLTLIVAYLIVAVGFFYHVDKPAISSSSSAPDEL</sequence>
<evidence type="ECO:0000313" key="12">
    <source>
        <dbReference type="Proteomes" id="UP001515480"/>
    </source>
</evidence>
<feature type="domain" description="Sodium/calcium exchanger membrane region" evidence="10">
    <location>
        <begin position="230"/>
        <end position="373"/>
    </location>
</feature>
<dbReference type="GO" id="GO:0015369">
    <property type="term" value="F:calcium:proton antiporter activity"/>
    <property type="evidence" value="ECO:0007669"/>
    <property type="project" value="UniProtKB-UniRule"/>
</dbReference>
<evidence type="ECO:0000256" key="8">
    <source>
        <dbReference type="ARBA" id="ARBA00023136"/>
    </source>
</evidence>
<keyword evidence="12" id="KW-1185">Reference proteome</keyword>
<evidence type="ECO:0000256" key="6">
    <source>
        <dbReference type="ARBA" id="ARBA00022989"/>
    </source>
</evidence>
<dbReference type="Pfam" id="PF01699">
    <property type="entry name" value="Na_Ca_ex"/>
    <property type="match status" value="2"/>
</dbReference>
<comment type="caution">
    <text evidence="11">The sequence shown here is derived from an EMBL/GenBank/DDBJ whole genome shotgun (WGS) entry which is preliminary data.</text>
</comment>
<feature type="transmembrane region" description="Helical" evidence="9">
    <location>
        <begin position="116"/>
        <end position="137"/>
    </location>
</feature>
<feature type="transmembrane region" description="Helical" evidence="9">
    <location>
        <begin position="264"/>
        <end position="287"/>
    </location>
</feature>
<feature type="transmembrane region" description="Helical" evidence="9">
    <location>
        <begin position="223"/>
        <end position="244"/>
    </location>
</feature>
<dbReference type="PANTHER" id="PTHR31503:SF22">
    <property type="entry name" value="VACUOLAR CALCIUM ION TRANSPORTER"/>
    <property type="match status" value="1"/>
</dbReference>
<evidence type="ECO:0000256" key="9">
    <source>
        <dbReference type="RuleBase" id="RU365028"/>
    </source>
</evidence>
<protein>
    <recommendedName>
        <fullName evidence="10">Sodium/calcium exchanger membrane region domain-containing protein</fullName>
    </recommendedName>
</protein>
<dbReference type="InterPro" id="IPR004798">
    <property type="entry name" value="CAX-like"/>
</dbReference>
<dbReference type="NCBIfam" id="TIGR00846">
    <property type="entry name" value="caca2"/>
    <property type="match status" value="1"/>
</dbReference>
<evidence type="ECO:0000256" key="4">
    <source>
        <dbReference type="ARBA" id="ARBA00022692"/>
    </source>
</evidence>
<dbReference type="InterPro" id="IPR004837">
    <property type="entry name" value="NaCa_Exmemb"/>
</dbReference>
<organism evidence="11 12">
    <name type="scientific">Prymnesium parvum</name>
    <name type="common">Toxic golden alga</name>
    <dbReference type="NCBI Taxonomy" id="97485"/>
    <lineage>
        <taxon>Eukaryota</taxon>
        <taxon>Haptista</taxon>
        <taxon>Haptophyta</taxon>
        <taxon>Prymnesiophyceae</taxon>
        <taxon>Prymnesiales</taxon>
        <taxon>Prymnesiaceae</taxon>
        <taxon>Prymnesium</taxon>
    </lineage>
</organism>
<evidence type="ECO:0000313" key="11">
    <source>
        <dbReference type="EMBL" id="KAL1511461.1"/>
    </source>
</evidence>
<evidence type="ECO:0000259" key="10">
    <source>
        <dbReference type="Pfam" id="PF01699"/>
    </source>
</evidence>
<feature type="transmembrane region" description="Helical" evidence="9">
    <location>
        <begin position="294"/>
        <end position="320"/>
    </location>
</feature>
<comment type="similarity">
    <text evidence="9">Belongs to the Ca(2+):cation antiporter (CaCA) (TC 2.A.19) family.</text>
</comment>
<dbReference type="PANTHER" id="PTHR31503">
    <property type="entry name" value="VACUOLAR CALCIUM ION TRANSPORTER"/>
    <property type="match status" value="1"/>
</dbReference>
<evidence type="ECO:0000256" key="5">
    <source>
        <dbReference type="ARBA" id="ARBA00022837"/>
    </source>
</evidence>
<dbReference type="Proteomes" id="UP001515480">
    <property type="component" value="Unassembled WGS sequence"/>
</dbReference>
<dbReference type="GO" id="GO:0006874">
    <property type="term" value="P:intracellular calcium ion homeostasis"/>
    <property type="evidence" value="ECO:0007669"/>
    <property type="project" value="TreeGrafter"/>
</dbReference>
<reference evidence="11 12" key="1">
    <citation type="journal article" date="2024" name="Science">
        <title>Giant polyketide synthase enzymes in the biosynthesis of giant marine polyether toxins.</title>
        <authorList>
            <person name="Fallon T.R."/>
            <person name="Shende V.V."/>
            <person name="Wierzbicki I.H."/>
            <person name="Pendleton A.L."/>
            <person name="Watervoot N.F."/>
            <person name="Auber R.P."/>
            <person name="Gonzalez D.J."/>
            <person name="Wisecaver J.H."/>
            <person name="Moore B.S."/>
        </authorList>
    </citation>
    <scope>NUCLEOTIDE SEQUENCE [LARGE SCALE GENOMIC DNA]</scope>
    <source>
        <strain evidence="11 12">12B1</strain>
    </source>
</reference>
<feature type="domain" description="Sodium/calcium exchanger membrane region" evidence="10">
    <location>
        <begin position="52"/>
        <end position="204"/>
    </location>
</feature>
<dbReference type="InterPro" id="IPR004713">
    <property type="entry name" value="CaH_exchang"/>
</dbReference>
<feature type="transmembrane region" description="Helical" evidence="9">
    <location>
        <begin position="183"/>
        <end position="202"/>
    </location>
</feature>
<feature type="transmembrane region" description="Helical" evidence="9">
    <location>
        <begin position="355"/>
        <end position="376"/>
    </location>
</feature>
<dbReference type="GO" id="GO:0005774">
    <property type="term" value="C:vacuolar membrane"/>
    <property type="evidence" value="ECO:0007669"/>
    <property type="project" value="UniProtKB-ARBA"/>
</dbReference>
<gene>
    <name evidence="11" type="ORF">AB1Y20_006260</name>
</gene>
<keyword evidence="4 9" id="KW-0812">Transmembrane</keyword>
<dbReference type="Gene3D" id="1.20.1420.30">
    <property type="entry name" value="NCX, central ion-binding region"/>
    <property type="match status" value="1"/>
</dbReference>
<keyword evidence="7 9" id="KW-0406">Ion transport</keyword>
<keyword evidence="8 9" id="KW-0472">Membrane</keyword>
<keyword evidence="6 9" id="KW-1133">Transmembrane helix</keyword>
<dbReference type="EMBL" id="JBGBPQ010000014">
    <property type="protein sequence ID" value="KAL1511461.1"/>
    <property type="molecule type" value="Genomic_DNA"/>
</dbReference>
<accession>A0AB34J4M5</accession>
<keyword evidence="9" id="KW-0050">Antiport</keyword>
<proteinExistence type="inferred from homology"/>
<feature type="transmembrane region" description="Helical" evidence="9">
    <location>
        <begin position="52"/>
        <end position="71"/>
    </location>
</feature>
<dbReference type="InterPro" id="IPR044880">
    <property type="entry name" value="NCX_ion-bd_dom_sf"/>
</dbReference>
<comment type="subcellular location">
    <subcellularLocation>
        <location evidence="1">Endomembrane system</location>
        <topology evidence="1">Multi-pass membrane protein</topology>
    </subcellularLocation>
</comment>
<evidence type="ECO:0000256" key="3">
    <source>
        <dbReference type="ARBA" id="ARBA00022568"/>
    </source>
</evidence>
<feature type="transmembrane region" description="Helical" evidence="9">
    <location>
        <begin position="83"/>
        <end position="104"/>
    </location>
</feature>
<feature type="transmembrane region" description="Helical" evidence="9">
    <location>
        <begin position="21"/>
        <end position="46"/>
    </location>
</feature>
<evidence type="ECO:0000256" key="1">
    <source>
        <dbReference type="ARBA" id="ARBA00004127"/>
    </source>
</evidence>
<evidence type="ECO:0000256" key="7">
    <source>
        <dbReference type="ARBA" id="ARBA00023065"/>
    </source>
</evidence>
<keyword evidence="2 9" id="KW-0813">Transport</keyword>
<feature type="transmembrane region" description="Helical" evidence="9">
    <location>
        <begin position="332"/>
        <end position="348"/>
    </location>
</feature>
<dbReference type="NCBIfam" id="TIGR00378">
    <property type="entry name" value="cax"/>
    <property type="match status" value="1"/>
</dbReference>